<protein>
    <submittedName>
        <fullName evidence="1">Uncharacterized protein</fullName>
    </submittedName>
</protein>
<accession>A0A182WPA2</accession>
<proteinExistence type="predicted"/>
<sequence length="25" mass="2771">MMTRRLHLRLGEVVSSAINNISGLC</sequence>
<evidence type="ECO:0000313" key="2">
    <source>
        <dbReference type="Proteomes" id="UP000075920"/>
    </source>
</evidence>
<dbReference type="Proteomes" id="UP000075920">
    <property type="component" value="Unassembled WGS sequence"/>
</dbReference>
<dbReference type="VEuPathDB" id="VectorBase:AMIN014510"/>
<keyword evidence="2" id="KW-1185">Reference proteome</keyword>
<dbReference type="AlphaFoldDB" id="A0A182WPA2"/>
<dbReference type="EnsemblMetazoa" id="AMIN014510-RA">
    <property type="protein sequence ID" value="AMIN014510-PA"/>
    <property type="gene ID" value="AMIN014510"/>
</dbReference>
<reference evidence="2" key="1">
    <citation type="submission" date="2013-03" db="EMBL/GenBank/DDBJ databases">
        <title>The Genome Sequence of Anopheles minimus MINIMUS1.</title>
        <authorList>
            <consortium name="The Broad Institute Genomics Platform"/>
            <person name="Neafsey D.E."/>
            <person name="Walton C."/>
            <person name="Walker B."/>
            <person name="Young S.K."/>
            <person name="Zeng Q."/>
            <person name="Gargeya S."/>
            <person name="Fitzgerald M."/>
            <person name="Haas B."/>
            <person name="Abouelleil A."/>
            <person name="Allen A.W."/>
            <person name="Alvarado L."/>
            <person name="Arachchi H.M."/>
            <person name="Berlin A.M."/>
            <person name="Chapman S.B."/>
            <person name="Gainer-Dewar J."/>
            <person name="Goldberg J."/>
            <person name="Griggs A."/>
            <person name="Gujja S."/>
            <person name="Hansen M."/>
            <person name="Howarth C."/>
            <person name="Imamovic A."/>
            <person name="Ireland A."/>
            <person name="Larimer J."/>
            <person name="McCowan C."/>
            <person name="Murphy C."/>
            <person name="Pearson M."/>
            <person name="Poon T.W."/>
            <person name="Priest M."/>
            <person name="Roberts A."/>
            <person name="Saif S."/>
            <person name="Shea T."/>
            <person name="Sisk P."/>
            <person name="Sykes S."/>
            <person name="Wortman J."/>
            <person name="Nusbaum C."/>
            <person name="Birren B."/>
        </authorList>
    </citation>
    <scope>NUCLEOTIDE SEQUENCE [LARGE SCALE GENOMIC DNA]</scope>
    <source>
        <strain evidence="2">MINIMUS1</strain>
    </source>
</reference>
<evidence type="ECO:0000313" key="1">
    <source>
        <dbReference type="EnsemblMetazoa" id="AMIN014510-PA"/>
    </source>
</evidence>
<name>A0A182WPA2_9DIPT</name>
<reference evidence="1" key="2">
    <citation type="submission" date="2020-05" db="UniProtKB">
        <authorList>
            <consortium name="EnsemblMetazoa"/>
        </authorList>
    </citation>
    <scope>IDENTIFICATION</scope>
    <source>
        <strain evidence="1">MINIMUS1</strain>
    </source>
</reference>
<organism evidence="1 2">
    <name type="scientific">Anopheles minimus</name>
    <dbReference type="NCBI Taxonomy" id="112268"/>
    <lineage>
        <taxon>Eukaryota</taxon>
        <taxon>Metazoa</taxon>
        <taxon>Ecdysozoa</taxon>
        <taxon>Arthropoda</taxon>
        <taxon>Hexapoda</taxon>
        <taxon>Insecta</taxon>
        <taxon>Pterygota</taxon>
        <taxon>Neoptera</taxon>
        <taxon>Endopterygota</taxon>
        <taxon>Diptera</taxon>
        <taxon>Nematocera</taxon>
        <taxon>Culicoidea</taxon>
        <taxon>Culicidae</taxon>
        <taxon>Anophelinae</taxon>
        <taxon>Anopheles</taxon>
    </lineage>
</organism>